<dbReference type="Proteomes" id="UP001732700">
    <property type="component" value="Chromosome 4C"/>
</dbReference>
<dbReference type="EnsemblPlants" id="AVESA.00010b.r2.4CG1255920.1">
    <property type="protein sequence ID" value="AVESA.00010b.r2.4CG1255920.1.CDS"/>
    <property type="gene ID" value="AVESA.00010b.r2.4CG1255920"/>
</dbReference>
<sequence length="509" mass="56998">MAGDARRTRSEPHEHDEIMGQMFSYIYANLPDYPLYQDHRPPPALAASDRVDRISRLPREVRREIVSRLPVKDAARTAVLSRRWRTIWLSTPLVLIDAHLLPKAQGFPPTAANTPAVTAAVSTIFQAHPGPFSCVHLICSRMTSYRAQLARWLQLLATKGVQDLVLVNRALPREVAVPMPLPSTVFSITTLTRLYLGIWKLPGTADLRGASFPHLRELGILFVEMEPGDVDSLVARSPVLEILNILGCMKGLRLRLVSQTLRCVQICTSILENIAVVKAPCLERLILSEPCNRDRELCTRVRIGDAPKLHTFGYLEPRQVLEIRDTVIMPGIKATATSMLTSVKILSLNVRFGVRNDVKMLPTILRCFPELERLHIMSKRCDEPTGNLSLKFWEESGPLENVVSRIKVMSLREFTGEPGEVGFLEFIFQSARVLKTAIIVTANPDHTPFFKDLAFNKAMKSSRNMASESCQRCYAGSTGPKGGEVWNFKAGAEFSLPDPFSVFEVLTRF</sequence>
<accession>A0ACD5WRZ1</accession>
<organism evidence="1 2">
    <name type="scientific">Avena sativa</name>
    <name type="common">Oat</name>
    <dbReference type="NCBI Taxonomy" id="4498"/>
    <lineage>
        <taxon>Eukaryota</taxon>
        <taxon>Viridiplantae</taxon>
        <taxon>Streptophyta</taxon>
        <taxon>Embryophyta</taxon>
        <taxon>Tracheophyta</taxon>
        <taxon>Spermatophyta</taxon>
        <taxon>Magnoliopsida</taxon>
        <taxon>Liliopsida</taxon>
        <taxon>Poales</taxon>
        <taxon>Poaceae</taxon>
        <taxon>BOP clade</taxon>
        <taxon>Pooideae</taxon>
        <taxon>Poodae</taxon>
        <taxon>Poeae</taxon>
        <taxon>Poeae Chloroplast Group 1 (Aveneae type)</taxon>
        <taxon>Aveninae</taxon>
        <taxon>Avena</taxon>
    </lineage>
</organism>
<reference evidence="1" key="1">
    <citation type="submission" date="2021-05" db="EMBL/GenBank/DDBJ databases">
        <authorList>
            <person name="Scholz U."/>
            <person name="Mascher M."/>
            <person name="Fiebig A."/>
        </authorList>
    </citation>
    <scope>NUCLEOTIDE SEQUENCE [LARGE SCALE GENOMIC DNA]</scope>
</reference>
<evidence type="ECO:0000313" key="1">
    <source>
        <dbReference type="EnsemblPlants" id="AVESA.00010b.r2.4CG1255920.1.CDS"/>
    </source>
</evidence>
<protein>
    <submittedName>
        <fullName evidence="1">Uncharacterized protein</fullName>
    </submittedName>
</protein>
<evidence type="ECO:0000313" key="2">
    <source>
        <dbReference type="Proteomes" id="UP001732700"/>
    </source>
</evidence>
<keyword evidence="2" id="KW-1185">Reference proteome</keyword>
<reference evidence="1" key="2">
    <citation type="submission" date="2025-09" db="UniProtKB">
        <authorList>
            <consortium name="EnsemblPlants"/>
        </authorList>
    </citation>
    <scope>IDENTIFICATION</scope>
</reference>
<proteinExistence type="predicted"/>
<name>A0ACD5WRZ1_AVESA</name>